<dbReference type="EMBL" id="JAODUP010000567">
    <property type="protein sequence ID" value="KAK2147150.1"/>
    <property type="molecule type" value="Genomic_DNA"/>
</dbReference>
<feature type="chain" id="PRO_5042167078" description="Carboxypeptidase activation peptide domain-containing protein" evidence="7">
    <location>
        <begin position="16"/>
        <end position="222"/>
    </location>
</feature>
<reference evidence="9" key="1">
    <citation type="journal article" date="2023" name="Mol. Biol. Evol.">
        <title>Third-Generation Sequencing Reveals the Adaptive Role of the Epigenome in Three Deep-Sea Polychaetes.</title>
        <authorList>
            <person name="Perez M."/>
            <person name="Aroh O."/>
            <person name="Sun Y."/>
            <person name="Lan Y."/>
            <person name="Juniper S.K."/>
            <person name="Young C.R."/>
            <person name="Angers B."/>
            <person name="Qian P.Y."/>
        </authorList>
    </citation>
    <scope>NUCLEOTIDE SEQUENCE</scope>
    <source>
        <strain evidence="9">P08H-3</strain>
    </source>
</reference>
<feature type="signal peptide" evidence="7">
    <location>
        <begin position="1"/>
        <end position="15"/>
    </location>
</feature>
<gene>
    <name evidence="9" type="ORF">LSH36_567g00000</name>
</gene>
<evidence type="ECO:0000256" key="1">
    <source>
        <dbReference type="ARBA" id="ARBA00005988"/>
    </source>
</evidence>
<dbReference type="Pfam" id="PF02244">
    <property type="entry name" value="Propep_M14"/>
    <property type="match status" value="1"/>
</dbReference>
<evidence type="ECO:0000256" key="6">
    <source>
        <dbReference type="ARBA" id="ARBA00023049"/>
    </source>
</evidence>
<dbReference type="GO" id="GO:0004181">
    <property type="term" value="F:metallocarboxypeptidase activity"/>
    <property type="evidence" value="ECO:0007669"/>
    <property type="project" value="TreeGrafter"/>
</dbReference>
<dbReference type="InterPro" id="IPR036990">
    <property type="entry name" value="M14A-like_propep"/>
</dbReference>
<organism evidence="9 10">
    <name type="scientific">Paralvinella palmiformis</name>
    <dbReference type="NCBI Taxonomy" id="53620"/>
    <lineage>
        <taxon>Eukaryota</taxon>
        <taxon>Metazoa</taxon>
        <taxon>Spiralia</taxon>
        <taxon>Lophotrochozoa</taxon>
        <taxon>Annelida</taxon>
        <taxon>Polychaeta</taxon>
        <taxon>Sedentaria</taxon>
        <taxon>Canalipalpata</taxon>
        <taxon>Terebellida</taxon>
        <taxon>Terebelliformia</taxon>
        <taxon>Alvinellidae</taxon>
        <taxon>Paralvinella</taxon>
    </lineage>
</organism>
<keyword evidence="7" id="KW-0732">Signal</keyword>
<comment type="similarity">
    <text evidence="1">Belongs to the peptidase M14 family.</text>
</comment>
<name>A0AAD9J785_9ANNE</name>
<keyword evidence="6" id="KW-0482">Metalloprotease</keyword>
<evidence type="ECO:0000313" key="10">
    <source>
        <dbReference type="Proteomes" id="UP001208570"/>
    </source>
</evidence>
<evidence type="ECO:0000256" key="5">
    <source>
        <dbReference type="ARBA" id="ARBA00022833"/>
    </source>
</evidence>
<dbReference type="GO" id="GO:0005615">
    <property type="term" value="C:extracellular space"/>
    <property type="evidence" value="ECO:0007669"/>
    <property type="project" value="TreeGrafter"/>
</dbReference>
<dbReference type="SUPFAM" id="SSF54897">
    <property type="entry name" value="Protease propeptides/inhibitors"/>
    <property type="match status" value="1"/>
</dbReference>
<keyword evidence="5" id="KW-0862">Zinc</keyword>
<keyword evidence="2" id="KW-0121">Carboxypeptidase</keyword>
<proteinExistence type="inferred from homology"/>
<dbReference type="AlphaFoldDB" id="A0AAD9J785"/>
<dbReference type="GO" id="GO:0006508">
    <property type="term" value="P:proteolysis"/>
    <property type="evidence" value="ECO:0007669"/>
    <property type="project" value="UniProtKB-KW"/>
</dbReference>
<evidence type="ECO:0000313" key="9">
    <source>
        <dbReference type="EMBL" id="KAK2147150.1"/>
    </source>
</evidence>
<comment type="caution">
    <text evidence="9">The sequence shown here is derived from an EMBL/GenBank/DDBJ whole genome shotgun (WGS) entry which is preliminary data.</text>
</comment>
<protein>
    <recommendedName>
        <fullName evidence="8">Carboxypeptidase activation peptide domain-containing protein</fullName>
    </recommendedName>
</protein>
<dbReference type="GO" id="GO:0046872">
    <property type="term" value="F:metal ion binding"/>
    <property type="evidence" value="ECO:0007669"/>
    <property type="project" value="UniProtKB-KW"/>
</dbReference>
<evidence type="ECO:0000256" key="2">
    <source>
        <dbReference type="ARBA" id="ARBA00022645"/>
    </source>
</evidence>
<dbReference type="PROSITE" id="PS00132">
    <property type="entry name" value="CARBOXYPEPT_ZN_1"/>
    <property type="match status" value="1"/>
</dbReference>
<dbReference type="Proteomes" id="UP001208570">
    <property type="component" value="Unassembled WGS sequence"/>
</dbReference>
<dbReference type="PANTHER" id="PTHR11705:SF91">
    <property type="entry name" value="FI01817P-RELATED"/>
    <property type="match status" value="1"/>
</dbReference>
<dbReference type="SUPFAM" id="SSF53187">
    <property type="entry name" value="Zn-dependent exopeptidases"/>
    <property type="match status" value="1"/>
</dbReference>
<sequence length="222" mass="24882">MKYLFLLLALGAVAAYKSYDGYQVIDVVPKNKAELKYLQSLTNGGQSIDFWKLPSGVGETVRMMLSAHQMVTYTTEMRRKGMQWLVVDANVGSLRVVSTTGDDKPGVYMDSLTHSREWLTTATTLYLMDNERLYRKNRNPSYCPSGNLGVDLNRNYDFKHGNTTSGATDDYSKGVCGVKYAYNPELRGPGFIISPSHIEPSFQEFWNGVKAMMTAIEANPPF</sequence>
<evidence type="ECO:0000259" key="8">
    <source>
        <dbReference type="Pfam" id="PF02244"/>
    </source>
</evidence>
<feature type="domain" description="Carboxypeptidase activation peptide" evidence="8">
    <location>
        <begin position="26"/>
        <end position="94"/>
    </location>
</feature>
<keyword evidence="3" id="KW-0645">Protease</keyword>
<keyword evidence="6" id="KW-0378">Hydrolase</keyword>
<evidence type="ECO:0000256" key="3">
    <source>
        <dbReference type="ARBA" id="ARBA00022670"/>
    </source>
</evidence>
<keyword evidence="4" id="KW-0479">Metal-binding</keyword>
<dbReference type="PANTHER" id="PTHR11705">
    <property type="entry name" value="PROTEASE FAMILY M14 CARBOXYPEPTIDASE A,B"/>
    <property type="match status" value="1"/>
</dbReference>
<dbReference type="Gene3D" id="3.40.630.10">
    <property type="entry name" value="Zn peptidases"/>
    <property type="match status" value="2"/>
</dbReference>
<dbReference type="InterPro" id="IPR057246">
    <property type="entry name" value="CARBOXYPEPT_ZN_1"/>
</dbReference>
<accession>A0AAD9J785</accession>
<evidence type="ECO:0000256" key="4">
    <source>
        <dbReference type="ARBA" id="ARBA00022723"/>
    </source>
</evidence>
<dbReference type="InterPro" id="IPR003146">
    <property type="entry name" value="M14A_act_pep"/>
</dbReference>
<dbReference type="Gene3D" id="3.30.70.340">
    <property type="entry name" value="Metallocarboxypeptidase-like"/>
    <property type="match status" value="1"/>
</dbReference>
<keyword evidence="10" id="KW-1185">Reference proteome</keyword>
<evidence type="ECO:0000256" key="7">
    <source>
        <dbReference type="SAM" id="SignalP"/>
    </source>
</evidence>